<evidence type="ECO:0000313" key="3">
    <source>
        <dbReference type="Proteomes" id="UP000799757"/>
    </source>
</evidence>
<sequence length="370" mass="41300">MHVNKGLPKLVVRAQPSHFPLHLARYFSAPKKSNASAAEASLLSANYPMPVYGWRCSFLITPHHLLTMKPPSRIAASKSSGSDPAILESRCNGRKTYGHHLGYNETLQGMASSTTNRNQRYGTPRQVMSKFISTTWTTTTFTSAFNIRPDLLIDENLVLQENSDEEGEGELPPQAPTPPPGRQGLAQPPPPQRLADWQNDLPDPGPANANANPDRPNPTAANRTTERGERERKKEEERLRRERVVQRVRQNLQRCGACDLTAAAWEECKDRLRVERLVRASGIFERGSKTAKDEEKVYTIITGEGWVVRVDAELVRNAYADAGFLRRLKPRESRLCRTGHSPGESGQGEGGGFMIPRYVLGNLCMRCFDT</sequence>
<dbReference type="AlphaFoldDB" id="A0A6A6WVN5"/>
<feature type="compositionally biased region" description="Basic and acidic residues" evidence="1">
    <location>
        <begin position="224"/>
        <end position="238"/>
    </location>
</feature>
<proteinExistence type="predicted"/>
<dbReference type="EMBL" id="MU002231">
    <property type="protein sequence ID" value="KAF2788270.1"/>
    <property type="molecule type" value="Genomic_DNA"/>
</dbReference>
<evidence type="ECO:0000313" key="2">
    <source>
        <dbReference type="EMBL" id="KAF2788270.1"/>
    </source>
</evidence>
<gene>
    <name evidence="2" type="ORF">K505DRAFT_421220</name>
</gene>
<protein>
    <submittedName>
        <fullName evidence="2">Uncharacterized protein</fullName>
    </submittedName>
</protein>
<name>A0A6A6WVN5_9PLEO</name>
<organism evidence="2 3">
    <name type="scientific">Melanomma pulvis-pyrius CBS 109.77</name>
    <dbReference type="NCBI Taxonomy" id="1314802"/>
    <lineage>
        <taxon>Eukaryota</taxon>
        <taxon>Fungi</taxon>
        <taxon>Dikarya</taxon>
        <taxon>Ascomycota</taxon>
        <taxon>Pezizomycotina</taxon>
        <taxon>Dothideomycetes</taxon>
        <taxon>Pleosporomycetidae</taxon>
        <taxon>Pleosporales</taxon>
        <taxon>Melanommataceae</taxon>
        <taxon>Melanomma</taxon>
    </lineage>
</organism>
<keyword evidence="3" id="KW-1185">Reference proteome</keyword>
<reference evidence="2" key="1">
    <citation type="journal article" date="2020" name="Stud. Mycol.">
        <title>101 Dothideomycetes genomes: a test case for predicting lifestyles and emergence of pathogens.</title>
        <authorList>
            <person name="Haridas S."/>
            <person name="Albert R."/>
            <person name="Binder M."/>
            <person name="Bloem J."/>
            <person name="Labutti K."/>
            <person name="Salamov A."/>
            <person name="Andreopoulos B."/>
            <person name="Baker S."/>
            <person name="Barry K."/>
            <person name="Bills G."/>
            <person name="Bluhm B."/>
            <person name="Cannon C."/>
            <person name="Castanera R."/>
            <person name="Culley D."/>
            <person name="Daum C."/>
            <person name="Ezra D."/>
            <person name="Gonzalez J."/>
            <person name="Henrissat B."/>
            <person name="Kuo A."/>
            <person name="Liang C."/>
            <person name="Lipzen A."/>
            <person name="Lutzoni F."/>
            <person name="Magnuson J."/>
            <person name="Mondo S."/>
            <person name="Nolan M."/>
            <person name="Ohm R."/>
            <person name="Pangilinan J."/>
            <person name="Park H.-J."/>
            <person name="Ramirez L."/>
            <person name="Alfaro M."/>
            <person name="Sun H."/>
            <person name="Tritt A."/>
            <person name="Yoshinaga Y."/>
            <person name="Zwiers L.-H."/>
            <person name="Turgeon B."/>
            <person name="Goodwin S."/>
            <person name="Spatafora J."/>
            <person name="Crous P."/>
            <person name="Grigoriev I."/>
        </authorList>
    </citation>
    <scope>NUCLEOTIDE SEQUENCE</scope>
    <source>
        <strain evidence="2">CBS 109.77</strain>
    </source>
</reference>
<feature type="region of interest" description="Disordered" evidence="1">
    <location>
        <begin position="162"/>
        <end position="238"/>
    </location>
</feature>
<feature type="compositionally biased region" description="Low complexity" evidence="1">
    <location>
        <begin position="199"/>
        <end position="223"/>
    </location>
</feature>
<feature type="compositionally biased region" description="Pro residues" evidence="1">
    <location>
        <begin position="173"/>
        <end position="192"/>
    </location>
</feature>
<evidence type="ECO:0000256" key="1">
    <source>
        <dbReference type="SAM" id="MobiDB-lite"/>
    </source>
</evidence>
<dbReference type="Proteomes" id="UP000799757">
    <property type="component" value="Unassembled WGS sequence"/>
</dbReference>
<dbReference type="OrthoDB" id="5397628at2759"/>
<accession>A0A6A6WVN5</accession>